<accession>A0AAN8PNW0</accession>
<sequence>MEDPERMNARANQGFASNYNMSRFIQRPNPFDCMHGGMGVGGNIGYSSYPPEWGFMHGSYPTTNINRERHTPPPPPSQYHPPMTKDYGINNGLSGSYPSPSVGRGVYDTTPSYNNNISNSPPRQTTCITPDIDRKDNKQRDSPDPYKLDLSVKPRKERTAFTKQQITELEKEFNMHNYLTRLRRYELAVGLDLTERQVKVWFQNRRMKWKRVKGTKVAKDRVDGQIKPIMGSNISSTSNNLADDDDTMNSNDMDCLGDEKF</sequence>
<evidence type="ECO:0000256" key="5">
    <source>
        <dbReference type="ARBA" id="ARBA00023155"/>
    </source>
</evidence>
<dbReference type="GO" id="GO:0045944">
    <property type="term" value="P:positive regulation of transcription by RNA polymerase II"/>
    <property type="evidence" value="ECO:0007669"/>
    <property type="project" value="InterPro"/>
</dbReference>
<feature type="compositionally biased region" description="Basic and acidic residues" evidence="11">
    <location>
        <begin position="131"/>
        <end position="149"/>
    </location>
</feature>
<dbReference type="PROSITE" id="PS50071">
    <property type="entry name" value="HOMEOBOX_2"/>
    <property type="match status" value="1"/>
</dbReference>
<dbReference type="Pfam" id="PF00046">
    <property type="entry name" value="Homeodomain"/>
    <property type="match status" value="1"/>
</dbReference>
<keyword evidence="2" id="KW-0217">Developmental protein</keyword>
<evidence type="ECO:0000313" key="13">
    <source>
        <dbReference type="EMBL" id="KAK6180659.1"/>
    </source>
</evidence>
<dbReference type="PROSITE" id="PS00027">
    <property type="entry name" value="HOMEOBOX_1"/>
    <property type="match status" value="1"/>
</dbReference>
<evidence type="ECO:0000256" key="4">
    <source>
        <dbReference type="ARBA" id="ARBA00023125"/>
    </source>
</evidence>
<organism evidence="13 14">
    <name type="scientific">Patella caerulea</name>
    <name type="common">Rayed Mediterranean limpet</name>
    <dbReference type="NCBI Taxonomy" id="87958"/>
    <lineage>
        <taxon>Eukaryota</taxon>
        <taxon>Metazoa</taxon>
        <taxon>Spiralia</taxon>
        <taxon>Lophotrochozoa</taxon>
        <taxon>Mollusca</taxon>
        <taxon>Gastropoda</taxon>
        <taxon>Patellogastropoda</taxon>
        <taxon>Patelloidea</taxon>
        <taxon>Patellidae</taxon>
        <taxon>Patella</taxon>
    </lineage>
</organism>
<dbReference type="GO" id="GO:0005634">
    <property type="term" value="C:nucleus"/>
    <property type="evidence" value="ECO:0007669"/>
    <property type="project" value="UniProtKB-SubCell"/>
</dbReference>
<comment type="subcellular location">
    <subcellularLocation>
        <location evidence="1 9 10">Nucleus</location>
    </subcellularLocation>
</comment>
<dbReference type="InterPro" id="IPR001356">
    <property type="entry name" value="HD"/>
</dbReference>
<keyword evidence="5 9" id="KW-0371">Homeobox</keyword>
<dbReference type="Proteomes" id="UP001347796">
    <property type="component" value="Unassembled WGS sequence"/>
</dbReference>
<dbReference type="Gene3D" id="1.10.10.60">
    <property type="entry name" value="Homeodomain-like"/>
    <property type="match status" value="1"/>
</dbReference>
<keyword evidence="4 9" id="KW-0238">DNA-binding</keyword>
<evidence type="ECO:0000313" key="14">
    <source>
        <dbReference type="Proteomes" id="UP001347796"/>
    </source>
</evidence>
<feature type="region of interest" description="Disordered" evidence="11">
    <location>
        <begin position="228"/>
        <end position="261"/>
    </location>
</feature>
<feature type="compositionally biased region" description="Polar residues" evidence="11">
    <location>
        <begin position="232"/>
        <end position="241"/>
    </location>
</feature>
<dbReference type="InterPro" id="IPR017970">
    <property type="entry name" value="Homeobox_CS"/>
</dbReference>
<keyword evidence="3" id="KW-0805">Transcription regulation</keyword>
<keyword evidence="8 9" id="KW-0539">Nucleus</keyword>
<comment type="caution">
    <text evidence="13">The sequence shown here is derived from an EMBL/GenBank/DDBJ whole genome shotgun (WGS) entry which is preliminary data.</text>
</comment>
<keyword evidence="6" id="KW-0010">Activator</keyword>
<dbReference type="CDD" id="cd00086">
    <property type="entry name" value="homeodomain"/>
    <property type="match status" value="1"/>
</dbReference>
<dbReference type="EMBL" id="JAZGQO010000007">
    <property type="protein sequence ID" value="KAK6180659.1"/>
    <property type="molecule type" value="Genomic_DNA"/>
</dbReference>
<evidence type="ECO:0000256" key="3">
    <source>
        <dbReference type="ARBA" id="ARBA00023015"/>
    </source>
</evidence>
<evidence type="ECO:0000256" key="10">
    <source>
        <dbReference type="RuleBase" id="RU000682"/>
    </source>
</evidence>
<evidence type="ECO:0000256" key="6">
    <source>
        <dbReference type="ARBA" id="ARBA00023159"/>
    </source>
</evidence>
<feature type="region of interest" description="Disordered" evidence="11">
    <location>
        <begin position="64"/>
        <end position="149"/>
    </location>
</feature>
<dbReference type="PRINTS" id="PR00024">
    <property type="entry name" value="HOMEOBOX"/>
</dbReference>
<evidence type="ECO:0000256" key="2">
    <source>
        <dbReference type="ARBA" id="ARBA00022473"/>
    </source>
</evidence>
<evidence type="ECO:0000256" key="7">
    <source>
        <dbReference type="ARBA" id="ARBA00023163"/>
    </source>
</evidence>
<dbReference type="PANTHER" id="PTHR24328:SF7">
    <property type="entry name" value="BUTTONLESS"/>
    <property type="match status" value="1"/>
</dbReference>
<evidence type="ECO:0000256" key="8">
    <source>
        <dbReference type="ARBA" id="ARBA00023242"/>
    </source>
</evidence>
<evidence type="ECO:0000256" key="1">
    <source>
        <dbReference type="ARBA" id="ARBA00004123"/>
    </source>
</evidence>
<feature type="compositionally biased region" description="Low complexity" evidence="11">
    <location>
        <begin position="111"/>
        <end position="122"/>
    </location>
</feature>
<evidence type="ECO:0000256" key="11">
    <source>
        <dbReference type="SAM" id="MobiDB-lite"/>
    </source>
</evidence>
<proteinExistence type="predicted"/>
<dbReference type="PANTHER" id="PTHR24328">
    <property type="entry name" value="HOMEOBOX PROTEIN MOX"/>
    <property type="match status" value="1"/>
</dbReference>
<dbReference type="GO" id="GO:0000978">
    <property type="term" value="F:RNA polymerase II cis-regulatory region sequence-specific DNA binding"/>
    <property type="evidence" value="ECO:0007669"/>
    <property type="project" value="TreeGrafter"/>
</dbReference>
<evidence type="ECO:0000256" key="9">
    <source>
        <dbReference type="PROSITE-ProRule" id="PRU00108"/>
    </source>
</evidence>
<dbReference type="SMART" id="SM00389">
    <property type="entry name" value="HOX"/>
    <property type="match status" value="1"/>
</dbReference>
<keyword evidence="7" id="KW-0804">Transcription</keyword>
<dbReference type="InterPro" id="IPR020479">
    <property type="entry name" value="HD_metazoa"/>
</dbReference>
<evidence type="ECO:0000259" key="12">
    <source>
        <dbReference type="PROSITE" id="PS50071"/>
    </source>
</evidence>
<protein>
    <recommendedName>
        <fullName evidence="12">Homeobox domain-containing protein</fullName>
    </recommendedName>
</protein>
<name>A0AAN8PNW0_PATCE</name>
<dbReference type="AlphaFoldDB" id="A0AAN8PNW0"/>
<keyword evidence="14" id="KW-1185">Reference proteome</keyword>
<reference evidence="13 14" key="1">
    <citation type="submission" date="2024-01" db="EMBL/GenBank/DDBJ databases">
        <title>The genome of the rayed Mediterranean limpet Patella caerulea (Linnaeus, 1758).</title>
        <authorList>
            <person name="Anh-Thu Weber A."/>
            <person name="Halstead-Nussloch G."/>
        </authorList>
    </citation>
    <scope>NUCLEOTIDE SEQUENCE [LARGE SCALE GENOMIC DNA]</scope>
    <source>
        <strain evidence="13">AATW-2023a</strain>
        <tissue evidence="13">Whole specimen</tissue>
    </source>
</reference>
<dbReference type="InterPro" id="IPR009057">
    <property type="entry name" value="Homeodomain-like_sf"/>
</dbReference>
<feature type="domain" description="Homeobox" evidence="12">
    <location>
        <begin position="152"/>
        <end position="212"/>
    </location>
</feature>
<dbReference type="SUPFAM" id="SSF46689">
    <property type="entry name" value="Homeodomain-like"/>
    <property type="match status" value="1"/>
</dbReference>
<dbReference type="InterPro" id="IPR042634">
    <property type="entry name" value="MOX-1/MOX-2"/>
</dbReference>
<dbReference type="GO" id="GO:0000981">
    <property type="term" value="F:DNA-binding transcription factor activity, RNA polymerase II-specific"/>
    <property type="evidence" value="ECO:0007669"/>
    <property type="project" value="InterPro"/>
</dbReference>
<feature type="DNA-binding region" description="Homeobox" evidence="9">
    <location>
        <begin position="154"/>
        <end position="213"/>
    </location>
</feature>
<gene>
    <name evidence="13" type="ORF">SNE40_008668</name>
</gene>